<dbReference type="EMBL" id="CP002349">
    <property type="protein sequence ID" value="ADR20909.1"/>
    <property type="molecule type" value="Genomic_DNA"/>
</dbReference>
<dbReference type="Proteomes" id="UP000008720">
    <property type="component" value="Chromosome"/>
</dbReference>
<evidence type="ECO:0000313" key="1">
    <source>
        <dbReference type="EMBL" id="ADR20909.1"/>
    </source>
</evidence>
<protein>
    <submittedName>
        <fullName evidence="1">6-phosphogluconate dehydrogenase, NAD-binding protein</fullName>
    </submittedName>
</protein>
<proteinExistence type="predicted"/>
<accession>E4TT61</accession>
<dbReference type="AlphaFoldDB" id="E4TT61"/>
<reference evidence="1 2" key="1">
    <citation type="journal article" date="2011" name="Stand. Genomic Sci.">
        <title>Complete genome sequence of Marivirga tractuosa type strain (H-43).</title>
        <authorList>
            <person name="Pagani I."/>
            <person name="Chertkov O."/>
            <person name="Lapidus A."/>
            <person name="Lucas S."/>
            <person name="Del Rio T.G."/>
            <person name="Tice H."/>
            <person name="Copeland A."/>
            <person name="Cheng J.F."/>
            <person name="Nolan M."/>
            <person name="Saunders E."/>
            <person name="Pitluck S."/>
            <person name="Held B."/>
            <person name="Goodwin L."/>
            <person name="Liolios K."/>
            <person name="Ovchinikova G."/>
            <person name="Ivanova N."/>
            <person name="Mavromatis K."/>
            <person name="Pati A."/>
            <person name="Chen A."/>
            <person name="Palaniappan K."/>
            <person name="Land M."/>
            <person name="Hauser L."/>
            <person name="Jeffries C.D."/>
            <person name="Detter J.C."/>
            <person name="Han C."/>
            <person name="Tapia R."/>
            <person name="Ngatchou-Djao O.D."/>
            <person name="Rohde M."/>
            <person name="Goker M."/>
            <person name="Spring S."/>
            <person name="Sikorski J."/>
            <person name="Woyke T."/>
            <person name="Bristow J."/>
            <person name="Eisen J.A."/>
            <person name="Markowitz V."/>
            <person name="Hugenholtz P."/>
            <person name="Klenk H.P."/>
            <person name="Kyrpides N.C."/>
        </authorList>
    </citation>
    <scope>NUCLEOTIDE SEQUENCE [LARGE SCALE GENOMIC DNA]</scope>
    <source>
        <strain evidence="2">ATCC 23168 / DSM 4126 / NBRC 15989 / NCIMB 1408 / VKM B-1430 / H-43</strain>
    </source>
</reference>
<organism evidence="1 2">
    <name type="scientific">Marivirga tractuosa (strain ATCC 23168 / DSM 4126 / NBRC 15989 / NCIMB 1408 / VKM B-1430 / H-43)</name>
    <name type="common">Microscilla tractuosa</name>
    <name type="synonym">Flexibacter tractuosus</name>
    <dbReference type="NCBI Taxonomy" id="643867"/>
    <lineage>
        <taxon>Bacteria</taxon>
        <taxon>Pseudomonadati</taxon>
        <taxon>Bacteroidota</taxon>
        <taxon>Cytophagia</taxon>
        <taxon>Cytophagales</taxon>
        <taxon>Marivirgaceae</taxon>
        <taxon>Marivirga</taxon>
    </lineage>
</organism>
<dbReference type="HOGENOM" id="CLU_2683538_0_0_10"/>
<sequence>MLISKNYSSFNSIPFFSGRCATDQGTGLTMVGGTPTIISVLNTIYPTEPSKVKASNFCASTANSIGKLFNTSLQ</sequence>
<keyword evidence="2" id="KW-1185">Reference proteome</keyword>
<dbReference type="KEGG" id="mtt:Ftrac_0907"/>
<evidence type="ECO:0000313" key="2">
    <source>
        <dbReference type="Proteomes" id="UP000008720"/>
    </source>
</evidence>
<name>E4TT61_MARTH</name>
<gene>
    <name evidence="1" type="ordered locus">Ftrac_0907</name>
</gene>